<keyword evidence="1" id="KW-0812">Transmembrane</keyword>
<keyword evidence="1" id="KW-0472">Membrane</keyword>
<reference evidence="2 5" key="2">
    <citation type="journal article" date="2019" name="PLoS Negl. Trop. Dis.">
        <title>Revisiting the worldwide diversity of Leptospira species in the environment.</title>
        <authorList>
            <person name="Vincent A.T."/>
            <person name="Schiettekatte O."/>
            <person name="Bourhy P."/>
            <person name="Veyrier F.J."/>
            <person name="Picardeau M."/>
        </authorList>
    </citation>
    <scope>NUCLEOTIDE SEQUENCE [LARGE SCALE GENOMIC DNA]</scope>
    <source>
        <strain evidence="3">201702690</strain>
        <strain evidence="2 5">SSW18</strain>
    </source>
</reference>
<dbReference type="EMBL" id="RQGC01000012">
    <property type="protein sequence ID" value="TGL39409.1"/>
    <property type="molecule type" value="Genomic_DNA"/>
</dbReference>
<dbReference type="AlphaFoldDB" id="A0A5F1ZPK3"/>
<dbReference type="Proteomes" id="UP000297946">
    <property type="component" value="Unassembled WGS sequence"/>
</dbReference>
<feature type="transmembrane region" description="Helical" evidence="1">
    <location>
        <begin position="66"/>
        <end position="90"/>
    </location>
</feature>
<dbReference type="EMBL" id="RQER01000005">
    <property type="protein sequence ID" value="TGK01803.1"/>
    <property type="molecule type" value="Genomic_DNA"/>
</dbReference>
<comment type="caution">
    <text evidence="2">The sequence shown here is derived from an EMBL/GenBank/DDBJ whole genome shotgun (WGS) entry which is preliminary data.</text>
</comment>
<accession>A0A5F1ZPK3</accession>
<dbReference type="Proteomes" id="UP000297273">
    <property type="component" value="Unassembled WGS sequence"/>
</dbReference>
<feature type="transmembrane region" description="Helical" evidence="1">
    <location>
        <begin position="96"/>
        <end position="119"/>
    </location>
</feature>
<keyword evidence="1" id="KW-1133">Transmembrane helix</keyword>
<evidence type="ECO:0000313" key="5">
    <source>
        <dbReference type="Proteomes" id="UP000297946"/>
    </source>
</evidence>
<protein>
    <submittedName>
        <fullName evidence="2">Uncharacterized protein</fullName>
    </submittedName>
</protein>
<keyword evidence="4" id="KW-1185">Reference proteome</keyword>
<evidence type="ECO:0000313" key="3">
    <source>
        <dbReference type="EMBL" id="TGL39409.1"/>
    </source>
</evidence>
<organism evidence="2 5">
    <name type="scientific">Leptospira langatensis</name>
    <dbReference type="NCBI Taxonomy" id="2484983"/>
    <lineage>
        <taxon>Bacteria</taxon>
        <taxon>Pseudomonadati</taxon>
        <taxon>Spirochaetota</taxon>
        <taxon>Spirochaetia</taxon>
        <taxon>Leptospirales</taxon>
        <taxon>Leptospiraceae</taxon>
        <taxon>Leptospira</taxon>
    </lineage>
</organism>
<proteinExistence type="predicted"/>
<feature type="transmembrane region" description="Helical" evidence="1">
    <location>
        <begin position="12"/>
        <end position="34"/>
    </location>
</feature>
<evidence type="ECO:0000313" key="4">
    <source>
        <dbReference type="Proteomes" id="UP000297273"/>
    </source>
</evidence>
<evidence type="ECO:0000256" key="1">
    <source>
        <dbReference type="SAM" id="Phobius"/>
    </source>
</evidence>
<name>A0A5F1ZPK3_9LEPT</name>
<sequence>MEIIKEIANFPVIVQGALGSALFWIIFVIGQKVIKFLNQFGKEKEIANAFSLMAELYDGEERHTSFLVCLYGGLHYLIKALIAISISLLLSNILEIISSIGYFLSLYFLFRALFFLPYFNRFPTKEEKQEKLNKVLKQLVNKNKDKKE</sequence>
<dbReference type="OrthoDB" id="7068642at2"/>
<reference evidence="3" key="1">
    <citation type="submission" date="2018-10" db="EMBL/GenBank/DDBJ databases">
        <authorList>
            <person name="Vincent A.T."/>
            <person name="Schiettekatte O."/>
            <person name="Bourhy P."/>
            <person name="Veyrier F.J."/>
            <person name="Picardeau M."/>
        </authorList>
    </citation>
    <scope>NUCLEOTIDE SEQUENCE</scope>
    <source>
        <strain evidence="3">201702690</strain>
    </source>
</reference>
<gene>
    <name evidence="2" type="ORF">EHO57_08350</name>
    <name evidence="3" type="ORF">EHQ53_15110</name>
</gene>
<dbReference type="RefSeq" id="WP_135646601.1">
    <property type="nucleotide sequence ID" value="NZ_RQER01000005.1"/>
</dbReference>
<evidence type="ECO:0000313" key="2">
    <source>
        <dbReference type="EMBL" id="TGK01803.1"/>
    </source>
</evidence>